<accession>A0A4R3Z0X5</accession>
<dbReference type="Proteomes" id="UP000295515">
    <property type="component" value="Unassembled WGS sequence"/>
</dbReference>
<comment type="caution">
    <text evidence="2">The sequence shown here is derived from an EMBL/GenBank/DDBJ whole genome shotgun (WGS) entry which is preliminary data.</text>
</comment>
<evidence type="ECO:0000256" key="1">
    <source>
        <dbReference type="ARBA" id="ARBA00022729"/>
    </source>
</evidence>
<keyword evidence="1" id="KW-0732">Signal</keyword>
<evidence type="ECO:0008006" key="4">
    <source>
        <dbReference type="Google" id="ProtNLM"/>
    </source>
</evidence>
<name>A0A4R3Z0X5_9FIRM</name>
<dbReference type="RefSeq" id="WP_066443830.1">
    <property type="nucleotide sequence ID" value="NZ_JANKBF010000004.1"/>
</dbReference>
<dbReference type="Gene3D" id="2.60.40.1240">
    <property type="match status" value="1"/>
</dbReference>
<dbReference type="GeneID" id="98915772"/>
<organism evidence="2 3">
    <name type="scientific">Longibaculum muris</name>
    <dbReference type="NCBI Taxonomy" id="1796628"/>
    <lineage>
        <taxon>Bacteria</taxon>
        <taxon>Bacillati</taxon>
        <taxon>Bacillota</taxon>
        <taxon>Erysipelotrichia</taxon>
        <taxon>Erysipelotrichales</taxon>
        <taxon>Coprobacillaceae</taxon>
        <taxon>Longibaculum</taxon>
    </lineage>
</organism>
<dbReference type="PROSITE" id="PS51257">
    <property type="entry name" value="PROKAR_LIPOPROTEIN"/>
    <property type="match status" value="1"/>
</dbReference>
<protein>
    <recommendedName>
        <fullName evidence="4">Lipoprotein</fullName>
    </recommendedName>
</protein>
<dbReference type="AlphaFoldDB" id="A0A4R3Z0X5"/>
<dbReference type="EMBL" id="SMCQ01000014">
    <property type="protein sequence ID" value="TCV97868.1"/>
    <property type="molecule type" value="Genomic_DNA"/>
</dbReference>
<sequence length="320" mass="35867">MKKLTKYLLVCLMGLSVVGCSGKKDQLSIEWEKENKFADIVSFQIEYISKTRQVEPDVIGSFYTYYKPDKATDVLLDVTMQMKNLKKEDLKLSSELQGSLKIDGKSYVVRFGAVSANGKTISNGGTIGVDEVKKVHCYTEIDTALMSKEMTFELKTKDEDNEQTAALSFQFDDVNSHYKTKNLKETITFDGAGEVTFELVKEAKKLEPSKPTGIYTYFKVKNENKSFVIIPAKIKNTTDGEIPASNIATVTLIDANHLEYRASVVYEYDNKENLTQASSINLKPGQSATVYYKIEVSEEVAKGEKSLRVDHGGQVYLIKL</sequence>
<dbReference type="InterPro" id="IPR029050">
    <property type="entry name" value="Immunoprotect_excell_Ig-like"/>
</dbReference>
<evidence type="ECO:0000313" key="3">
    <source>
        <dbReference type="Proteomes" id="UP000295515"/>
    </source>
</evidence>
<proteinExistence type="predicted"/>
<reference evidence="2 3" key="1">
    <citation type="submission" date="2019-03" db="EMBL/GenBank/DDBJ databases">
        <title>Genomic Encyclopedia of Type Strains, Phase IV (KMG-IV): sequencing the most valuable type-strain genomes for metagenomic binning, comparative biology and taxonomic classification.</title>
        <authorList>
            <person name="Goeker M."/>
        </authorList>
    </citation>
    <scope>NUCLEOTIDE SEQUENCE [LARGE SCALE GENOMIC DNA]</scope>
    <source>
        <strain evidence="2 3">DSM 29487</strain>
    </source>
</reference>
<evidence type="ECO:0000313" key="2">
    <source>
        <dbReference type="EMBL" id="TCV97868.1"/>
    </source>
</evidence>
<keyword evidence="3" id="KW-1185">Reference proteome</keyword>
<gene>
    <name evidence="2" type="ORF">EDD60_11434</name>
</gene>